<evidence type="ECO:0000256" key="3">
    <source>
        <dbReference type="ARBA" id="ARBA00023004"/>
    </source>
</evidence>
<keyword evidence="3 4" id="KW-0408">Iron</keyword>
<dbReference type="GO" id="GO:0016121">
    <property type="term" value="P:carotene catabolic process"/>
    <property type="evidence" value="ECO:0007669"/>
    <property type="project" value="TreeGrafter"/>
</dbReference>
<name>A0A5J4YJW7_PORPP</name>
<sequence>MACFVGAHVVPGRAHGSSLAGVTRHAAPRALRSAHGRLPATRKRVDVTVLATTQPVSETKNQSGDAREQKKYLFESDEWSVHAFRELHRNCDEECDELIDSDAITGTLPPDLVGCLYSNGAGKYERSNLELQHPFEGDGMVVAISLYDGKVWFRNRFVRTRWFAREEKAGKYMFKNAFKTLKPGGWFANLLITKIKNPANVNVVPWAGKLMALNDQSFPWLLDEYSLATLGVTRLGNALTDQGEGGSGFTAHPRVDPALNRLVGLCFNEKRGSNKVDVCEFDDTFKLVRKTQFATKNMPFLHDMALSEKYAIVLDAPLKFEPRDFLLGQKAPAECLKFDPSLPCELILIPRDGDSAKGVVNVPLPSAWFCFHFSNAFEDRDSGETVIDMVATDKMILTLDDSIPRNDIYDVDWNREVPKSTLQRVRVKDGRVVSVEALCEGHVEFPKTNPQFQSRPYRYIYSAVHVSSVTSGALGPQGTAIQKLDLHARTASIYSGEREEFFSEPLFVPRESSDNKEEDDGYVLSIITNPLQRSSKLGIFDARRVSDGPVCTIKLPTFVPFRLHGSFLPQPVRREDMKRRTSTHEIFAGKGWNEVKSEFSSFGTNFLD</sequence>
<comment type="similarity">
    <text evidence="1">Belongs to the carotenoid oxygenase family.</text>
</comment>
<reference evidence="6" key="1">
    <citation type="journal article" date="2019" name="Nat. Commun.">
        <title>Expansion of phycobilisome linker gene families in mesophilic red algae.</title>
        <authorList>
            <person name="Lee J."/>
            <person name="Kim D."/>
            <person name="Bhattacharya D."/>
            <person name="Yoon H.S."/>
        </authorList>
    </citation>
    <scope>NUCLEOTIDE SEQUENCE [LARGE SCALE GENOMIC DNA]</scope>
    <source>
        <strain evidence="6">CCMP 1328</strain>
    </source>
</reference>
<evidence type="ECO:0000313" key="6">
    <source>
        <dbReference type="Proteomes" id="UP000324585"/>
    </source>
</evidence>
<dbReference type="PANTHER" id="PTHR10543:SF138">
    <property type="entry name" value="CAROTENOID OXYGENASE"/>
    <property type="match status" value="1"/>
</dbReference>
<evidence type="ECO:0000256" key="2">
    <source>
        <dbReference type="ARBA" id="ARBA00022723"/>
    </source>
</evidence>
<dbReference type="OrthoDB" id="2348at2759"/>
<keyword evidence="6" id="KW-1185">Reference proteome</keyword>
<dbReference type="OMA" id="VHHPFDG"/>
<protein>
    <submittedName>
        <fullName evidence="5">Apocarotenoid-15,15'-oxygenase</fullName>
    </submittedName>
</protein>
<dbReference type="Pfam" id="PF03055">
    <property type="entry name" value="RPE65"/>
    <property type="match status" value="1"/>
</dbReference>
<feature type="binding site" evidence="4">
    <location>
        <position position="302"/>
    </location>
    <ligand>
        <name>Fe cation</name>
        <dbReference type="ChEBI" id="CHEBI:24875"/>
        <note>catalytic</note>
    </ligand>
</feature>
<accession>A0A5J4YJW7</accession>
<organism evidence="5 6">
    <name type="scientific">Porphyridium purpureum</name>
    <name type="common">Red alga</name>
    <name type="synonym">Porphyridium cruentum</name>
    <dbReference type="NCBI Taxonomy" id="35688"/>
    <lineage>
        <taxon>Eukaryota</taxon>
        <taxon>Rhodophyta</taxon>
        <taxon>Bangiophyceae</taxon>
        <taxon>Porphyridiales</taxon>
        <taxon>Porphyridiaceae</taxon>
        <taxon>Porphyridium</taxon>
    </lineage>
</organism>
<feature type="binding site" evidence="4">
    <location>
        <position position="252"/>
    </location>
    <ligand>
        <name>Fe cation</name>
        <dbReference type="ChEBI" id="CHEBI:24875"/>
        <note>catalytic</note>
    </ligand>
</feature>
<evidence type="ECO:0000256" key="4">
    <source>
        <dbReference type="PIRSR" id="PIRSR604294-1"/>
    </source>
</evidence>
<gene>
    <name evidence="5" type="ORF">FVE85_2543</name>
</gene>
<dbReference type="PANTHER" id="PTHR10543">
    <property type="entry name" value="BETA-CAROTENE DIOXYGENASE"/>
    <property type="match status" value="1"/>
</dbReference>
<feature type="binding site" evidence="4">
    <location>
        <position position="372"/>
    </location>
    <ligand>
        <name>Fe cation</name>
        <dbReference type="ChEBI" id="CHEBI:24875"/>
        <note>catalytic</note>
    </ligand>
</feature>
<proteinExistence type="inferred from homology"/>
<comment type="cofactor">
    <cofactor evidence="4">
        <name>Fe(2+)</name>
        <dbReference type="ChEBI" id="CHEBI:29033"/>
    </cofactor>
    <text evidence="4">Binds 1 Fe(2+) ion per subunit.</text>
</comment>
<evidence type="ECO:0000313" key="5">
    <source>
        <dbReference type="EMBL" id="KAA8491528.1"/>
    </source>
</evidence>
<comment type="caution">
    <text evidence="5">The sequence shown here is derived from an EMBL/GenBank/DDBJ whole genome shotgun (WGS) entry which is preliminary data.</text>
</comment>
<feature type="binding site" evidence="4">
    <location>
        <position position="564"/>
    </location>
    <ligand>
        <name>Fe cation</name>
        <dbReference type="ChEBI" id="CHEBI:24875"/>
        <note>catalytic</note>
    </ligand>
</feature>
<dbReference type="GO" id="GO:0010436">
    <property type="term" value="F:carotenoid dioxygenase activity"/>
    <property type="evidence" value="ECO:0007669"/>
    <property type="project" value="TreeGrafter"/>
</dbReference>
<evidence type="ECO:0000256" key="1">
    <source>
        <dbReference type="ARBA" id="ARBA00006787"/>
    </source>
</evidence>
<dbReference type="EMBL" id="VRMN01000013">
    <property type="protein sequence ID" value="KAA8491528.1"/>
    <property type="molecule type" value="Genomic_DNA"/>
</dbReference>
<keyword evidence="2 4" id="KW-0479">Metal-binding</keyword>
<dbReference type="InterPro" id="IPR004294">
    <property type="entry name" value="Carotenoid_Oase"/>
</dbReference>
<dbReference type="GO" id="GO:0046872">
    <property type="term" value="F:metal ion binding"/>
    <property type="evidence" value="ECO:0007669"/>
    <property type="project" value="UniProtKB-KW"/>
</dbReference>
<dbReference type="AlphaFoldDB" id="A0A5J4YJW7"/>
<dbReference type="Proteomes" id="UP000324585">
    <property type="component" value="Unassembled WGS sequence"/>
</dbReference>